<keyword evidence="2" id="KW-1185">Reference proteome</keyword>
<accession>A0A0C2SUT7</accession>
<name>A0A0C2SUT7_AMAMK</name>
<organism evidence="1 2">
    <name type="scientific">Amanita muscaria (strain Koide BX008)</name>
    <dbReference type="NCBI Taxonomy" id="946122"/>
    <lineage>
        <taxon>Eukaryota</taxon>
        <taxon>Fungi</taxon>
        <taxon>Dikarya</taxon>
        <taxon>Basidiomycota</taxon>
        <taxon>Agaricomycotina</taxon>
        <taxon>Agaricomycetes</taxon>
        <taxon>Agaricomycetidae</taxon>
        <taxon>Agaricales</taxon>
        <taxon>Pluteineae</taxon>
        <taxon>Amanitaceae</taxon>
        <taxon>Amanita</taxon>
    </lineage>
</organism>
<evidence type="ECO:0000313" key="2">
    <source>
        <dbReference type="Proteomes" id="UP000054549"/>
    </source>
</evidence>
<dbReference type="AlphaFoldDB" id="A0A0C2SUT7"/>
<reference evidence="1 2" key="1">
    <citation type="submission" date="2014-04" db="EMBL/GenBank/DDBJ databases">
        <title>Evolutionary Origins and Diversification of the Mycorrhizal Mutualists.</title>
        <authorList>
            <consortium name="DOE Joint Genome Institute"/>
            <consortium name="Mycorrhizal Genomics Consortium"/>
            <person name="Kohler A."/>
            <person name="Kuo A."/>
            <person name="Nagy L.G."/>
            <person name="Floudas D."/>
            <person name="Copeland A."/>
            <person name="Barry K.W."/>
            <person name="Cichocki N."/>
            <person name="Veneault-Fourrey C."/>
            <person name="LaButti K."/>
            <person name="Lindquist E.A."/>
            <person name="Lipzen A."/>
            <person name="Lundell T."/>
            <person name="Morin E."/>
            <person name="Murat C."/>
            <person name="Riley R."/>
            <person name="Ohm R."/>
            <person name="Sun H."/>
            <person name="Tunlid A."/>
            <person name="Henrissat B."/>
            <person name="Grigoriev I.V."/>
            <person name="Hibbett D.S."/>
            <person name="Martin F."/>
        </authorList>
    </citation>
    <scope>NUCLEOTIDE SEQUENCE [LARGE SCALE GENOMIC DNA]</scope>
    <source>
        <strain evidence="1 2">Koide BX008</strain>
    </source>
</reference>
<sequence length="88" mass="10015">MYIPGTQTKAQSVDYKKNSIHCNKVYRMYMCGAEESVKNKEATGDSNSASHVDRYNVFTTGHQQESKIRRATSLYLLHVAEVDNQGKR</sequence>
<dbReference type="Proteomes" id="UP000054549">
    <property type="component" value="Unassembled WGS sequence"/>
</dbReference>
<dbReference type="InParanoid" id="A0A0C2SUT7"/>
<proteinExistence type="predicted"/>
<gene>
    <name evidence="1" type="ORF">M378DRAFT_360144</name>
</gene>
<dbReference type="EMBL" id="KN818356">
    <property type="protein sequence ID" value="KIL57839.1"/>
    <property type="molecule type" value="Genomic_DNA"/>
</dbReference>
<dbReference type="HOGENOM" id="CLU_2468563_0_0_1"/>
<protein>
    <submittedName>
        <fullName evidence="1">Uncharacterized protein</fullName>
    </submittedName>
</protein>
<evidence type="ECO:0000313" key="1">
    <source>
        <dbReference type="EMBL" id="KIL57839.1"/>
    </source>
</evidence>